<dbReference type="AlphaFoldDB" id="A0A2P2JUP5"/>
<protein>
    <submittedName>
        <fullName evidence="1">Beta-amylase 2ic isoform X1</fullName>
    </submittedName>
</protein>
<accession>A0A2P2JUP5</accession>
<dbReference type="EMBL" id="GGEC01016711">
    <property type="protein sequence ID" value="MBW97194.1"/>
    <property type="molecule type" value="Transcribed_RNA"/>
</dbReference>
<evidence type="ECO:0000313" key="2">
    <source>
        <dbReference type="EMBL" id="MBW97196.1"/>
    </source>
</evidence>
<evidence type="ECO:0000313" key="1">
    <source>
        <dbReference type="EMBL" id="MBW97194.1"/>
    </source>
</evidence>
<organism evidence="2">
    <name type="scientific">Rhizophora mucronata</name>
    <name type="common">Asiatic mangrove</name>
    <dbReference type="NCBI Taxonomy" id="61149"/>
    <lineage>
        <taxon>Eukaryota</taxon>
        <taxon>Viridiplantae</taxon>
        <taxon>Streptophyta</taxon>
        <taxon>Embryophyta</taxon>
        <taxon>Tracheophyta</taxon>
        <taxon>Spermatophyta</taxon>
        <taxon>Magnoliopsida</taxon>
        <taxon>eudicotyledons</taxon>
        <taxon>Gunneridae</taxon>
        <taxon>Pentapetalae</taxon>
        <taxon>rosids</taxon>
        <taxon>fabids</taxon>
        <taxon>Malpighiales</taxon>
        <taxon>Rhizophoraceae</taxon>
        <taxon>Rhizophora</taxon>
    </lineage>
</organism>
<reference evidence="2" key="1">
    <citation type="submission" date="2018-02" db="EMBL/GenBank/DDBJ databases">
        <title>Rhizophora mucronata_Transcriptome.</title>
        <authorList>
            <person name="Meera S.P."/>
            <person name="Sreeshan A."/>
            <person name="Augustine A."/>
        </authorList>
    </citation>
    <scope>NUCLEOTIDE SEQUENCE</scope>
    <source>
        <tissue evidence="2">Leaf</tissue>
    </source>
</reference>
<sequence>MKILCEILSRPIIVYLVRQLPLLVRAAVKRTGLMNGKLDGACGLYAQKEKIKFF</sequence>
<name>A0A2P2JUP5_RHIMU</name>
<dbReference type="EMBL" id="GGEC01016713">
    <property type="protein sequence ID" value="MBW97196.1"/>
    <property type="molecule type" value="Transcribed_RNA"/>
</dbReference>
<proteinExistence type="predicted"/>